<dbReference type="InterPro" id="IPR050226">
    <property type="entry name" value="NagZ_Beta-hexosaminidase"/>
</dbReference>
<dbReference type="PANTHER" id="PTHR30480:SF13">
    <property type="entry name" value="BETA-HEXOSAMINIDASE"/>
    <property type="match status" value="1"/>
</dbReference>
<evidence type="ECO:0000259" key="6">
    <source>
        <dbReference type="Pfam" id="PF00933"/>
    </source>
</evidence>
<organism evidence="7 8">
    <name type="scientific">Stygiobacter electus</name>
    <dbReference type="NCBI Taxonomy" id="3032292"/>
    <lineage>
        <taxon>Bacteria</taxon>
        <taxon>Pseudomonadati</taxon>
        <taxon>Ignavibacteriota</taxon>
        <taxon>Ignavibacteria</taxon>
        <taxon>Ignavibacteriales</taxon>
        <taxon>Melioribacteraceae</taxon>
        <taxon>Stygiobacter</taxon>
    </lineage>
</organism>
<keyword evidence="5" id="KW-0326">Glycosidase</keyword>
<evidence type="ECO:0000313" key="7">
    <source>
        <dbReference type="EMBL" id="MDF1612036.1"/>
    </source>
</evidence>
<accession>A0AAE3NXS3</accession>
<comment type="caution">
    <text evidence="7">The sequence shown here is derived from an EMBL/GenBank/DDBJ whole genome shotgun (WGS) entry which is preliminary data.</text>
</comment>
<comment type="catalytic activity">
    <reaction evidence="1">
        <text>Hydrolysis of terminal non-reducing N-acetyl-D-hexosamine residues in N-acetyl-beta-D-hexosaminides.</text>
        <dbReference type="EC" id="3.2.1.52"/>
    </reaction>
</comment>
<dbReference type="RefSeq" id="WP_321535804.1">
    <property type="nucleotide sequence ID" value="NZ_JARGDL010000009.1"/>
</dbReference>
<dbReference type="InterPro" id="IPR019800">
    <property type="entry name" value="Glyco_hydro_3_AS"/>
</dbReference>
<dbReference type="AlphaFoldDB" id="A0AAE3NXS3"/>
<dbReference type="EMBL" id="JARGDL010000009">
    <property type="protein sequence ID" value="MDF1612036.1"/>
    <property type="molecule type" value="Genomic_DNA"/>
</dbReference>
<evidence type="ECO:0000256" key="1">
    <source>
        <dbReference type="ARBA" id="ARBA00001231"/>
    </source>
</evidence>
<protein>
    <recommendedName>
        <fullName evidence="3">beta-N-acetylhexosaminidase</fullName>
        <ecNumber evidence="3">3.2.1.52</ecNumber>
    </recommendedName>
</protein>
<dbReference type="Pfam" id="PF00933">
    <property type="entry name" value="Glyco_hydro_3"/>
    <property type="match status" value="1"/>
</dbReference>
<dbReference type="EC" id="3.2.1.52" evidence="3"/>
<evidence type="ECO:0000256" key="4">
    <source>
        <dbReference type="ARBA" id="ARBA00022801"/>
    </source>
</evidence>
<dbReference type="GO" id="GO:0009254">
    <property type="term" value="P:peptidoglycan turnover"/>
    <property type="evidence" value="ECO:0007669"/>
    <property type="project" value="TreeGrafter"/>
</dbReference>
<feature type="domain" description="Glycoside hydrolase family 3 N-terminal" evidence="6">
    <location>
        <begin position="7"/>
        <end position="340"/>
    </location>
</feature>
<dbReference type="Proteomes" id="UP001221302">
    <property type="component" value="Unassembled WGS sequence"/>
</dbReference>
<evidence type="ECO:0000256" key="3">
    <source>
        <dbReference type="ARBA" id="ARBA00012663"/>
    </source>
</evidence>
<keyword evidence="8" id="KW-1185">Reference proteome</keyword>
<proteinExistence type="inferred from homology"/>
<reference evidence="7" key="1">
    <citation type="submission" date="2023-03" db="EMBL/GenBank/DDBJ databases">
        <title>Stygiobacter electus gen. nov., sp. nov., facultatively anaerobic thermotolerant bacterium of the class Ignavibacteria from a well of Yessentuki mineral water deposit.</title>
        <authorList>
            <person name="Podosokorskaya O.A."/>
            <person name="Elcheninov A.G."/>
            <person name="Petrova N.F."/>
            <person name="Zavarzina D.G."/>
            <person name="Kublanov I.V."/>
            <person name="Merkel A.Y."/>
        </authorList>
    </citation>
    <scope>NUCLEOTIDE SEQUENCE</scope>
    <source>
        <strain evidence="7">09-Me</strain>
    </source>
</reference>
<dbReference type="Gene3D" id="3.20.20.300">
    <property type="entry name" value="Glycoside hydrolase, family 3, N-terminal domain"/>
    <property type="match status" value="1"/>
</dbReference>
<keyword evidence="4 7" id="KW-0378">Hydrolase</keyword>
<evidence type="ECO:0000313" key="8">
    <source>
        <dbReference type="Proteomes" id="UP001221302"/>
    </source>
</evidence>
<dbReference type="SUPFAM" id="SSF51445">
    <property type="entry name" value="(Trans)glycosidases"/>
    <property type="match status" value="1"/>
</dbReference>
<evidence type="ECO:0000256" key="2">
    <source>
        <dbReference type="ARBA" id="ARBA00005336"/>
    </source>
</evidence>
<name>A0AAE3NXS3_9BACT</name>
<dbReference type="GO" id="GO:0004563">
    <property type="term" value="F:beta-N-acetylhexosaminidase activity"/>
    <property type="evidence" value="ECO:0007669"/>
    <property type="project" value="UniProtKB-EC"/>
</dbReference>
<gene>
    <name evidence="7" type="ORF">P0M35_07725</name>
</gene>
<dbReference type="InterPro" id="IPR017853">
    <property type="entry name" value="GH"/>
</dbReference>
<dbReference type="GO" id="GO:0005975">
    <property type="term" value="P:carbohydrate metabolic process"/>
    <property type="evidence" value="ECO:0007669"/>
    <property type="project" value="InterPro"/>
</dbReference>
<dbReference type="PANTHER" id="PTHR30480">
    <property type="entry name" value="BETA-HEXOSAMINIDASE-RELATED"/>
    <property type="match status" value="1"/>
</dbReference>
<evidence type="ECO:0000256" key="5">
    <source>
        <dbReference type="ARBA" id="ARBA00023295"/>
    </source>
</evidence>
<dbReference type="InterPro" id="IPR001764">
    <property type="entry name" value="Glyco_hydro_3_N"/>
</dbReference>
<comment type="similarity">
    <text evidence="2">Belongs to the glycosyl hydrolase 3 family.</text>
</comment>
<sequence>MNSNFSLEEKIGQMILTGFHGKHVDENSLIVKDILIYHLGNLWITDKDDLINSNVRNIESPKQLKKLTTDLQNFSKNKLFIAIDAEGGKVIRLKEEYGFPKTFSAKFLGDKNDLSLTKENSILIAQTLKEAGININFAPVVDLNINKDLNVIGKKERSFSDNPEIVFQHAKEFILAHKEKNIATCIKHFPGHGSAISDTHDGFVDSTKYWNEKELIPYKLLIEENLADAIMISHVYNKHLDEQYPSSLSKRIINDLLREKLSFNGLIFTDDLDMKAINDNYSLEKSLELAINAGVDIIIKSNIKNPVPDLVEKMIKAIKKLIEKNIITERRIDESFERIILLKKKLGLINSQ</sequence>
<dbReference type="InterPro" id="IPR036962">
    <property type="entry name" value="Glyco_hydro_3_N_sf"/>
</dbReference>
<dbReference type="PROSITE" id="PS00775">
    <property type="entry name" value="GLYCOSYL_HYDROL_F3"/>
    <property type="match status" value="1"/>
</dbReference>